<evidence type="ECO:0000313" key="3">
    <source>
        <dbReference type="Proteomes" id="UP001066276"/>
    </source>
</evidence>
<dbReference type="Proteomes" id="UP001066276">
    <property type="component" value="Chromosome 6"/>
</dbReference>
<name>A0AAV7QR91_PLEWA</name>
<dbReference type="AlphaFoldDB" id="A0AAV7QR91"/>
<organism evidence="2 3">
    <name type="scientific">Pleurodeles waltl</name>
    <name type="common">Iberian ribbed newt</name>
    <dbReference type="NCBI Taxonomy" id="8319"/>
    <lineage>
        <taxon>Eukaryota</taxon>
        <taxon>Metazoa</taxon>
        <taxon>Chordata</taxon>
        <taxon>Craniata</taxon>
        <taxon>Vertebrata</taxon>
        <taxon>Euteleostomi</taxon>
        <taxon>Amphibia</taxon>
        <taxon>Batrachia</taxon>
        <taxon>Caudata</taxon>
        <taxon>Salamandroidea</taxon>
        <taxon>Salamandridae</taxon>
        <taxon>Pleurodelinae</taxon>
        <taxon>Pleurodeles</taxon>
    </lineage>
</organism>
<accession>A0AAV7QR91</accession>
<keyword evidence="3" id="KW-1185">Reference proteome</keyword>
<comment type="caution">
    <text evidence="2">The sequence shown here is derived from an EMBL/GenBank/DDBJ whole genome shotgun (WGS) entry which is preliminary data.</text>
</comment>
<sequence>MGAAGALRWQENILCTATPAPTAVVPRTQAWRHREGEPGGQEIATCPGPLRSDREGLAGEAESRKRRAGYGAAVEQTDEPRDREE</sequence>
<feature type="compositionally biased region" description="Basic and acidic residues" evidence="1">
    <location>
        <begin position="51"/>
        <end position="63"/>
    </location>
</feature>
<dbReference type="EMBL" id="JANPWB010000010">
    <property type="protein sequence ID" value="KAJ1143011.1"/>
    <property type="molecule type" value="Genomic_DNA"/>
</dbReference>
<feature type="region of interest" description="Disordered" evidence="1">
    <location>
        <begin position="32"/>
        <end position="85"/>
    </location>
</feature>
<evidence type="ECO:0000256" key="1">
    <source>
        <dbReference type="SAM" id="MobiDB-lite"/>
    </source>
</evidence>
<protein>
    <submittedName>
        <fullName evidence="2">Uncharacterized protein</fullName>
    </submittedName>
</protein>
<gene>
    <name evidence="2" type="ORF">NDU88_009323</name>
</gene>
<reference evidence="2" key="1">
    <citation type="journal article" date="2022" name="bioRxiv">
        <title>Sequencing and chromosome-scale assembly of the giantPleurodeles waltlgenome.</title>
        <authorList>
            <person name="Brown T."/>
            <person name="Elewa A."/>
            <person name="Iarovenko S."/>
            <person name="Subramanian E."/>
            <person name="Araus A.J."/>
            <person name="Petzold A."/>
            <person name="Susuki M."/>
            <person name="Suzuki K.-i.T."/>
            <person name="Hayashi T."/>
            <person name="Toyoda A."/>
            <person name="Oliveira C."/>
            <person name="Osipova E."/>
            <person name="Leigh N.D."/>
            <person name="Simon A."/>
            <person name="Yun M.H."/>
        </authorList>
    </citation>
    <scope>NUCLEOTIDE SEQUENCE</scope>
    <source>
        <strain evidence="2">20211129_DDA</strain>
        <tissue evidence="2">Liver</tissue>
    </source>
</reference>
<proteinExistence type="predicted"/>
<evidence type="ECO:0000313" key="2">
    <source>
        <dbReference type="EMBL" id="KAJ1143011.1"/>
    </source>
</evidence>